<reference evidence="2" key="1">
    <citation type="submission" date="2022-10" db="EMBL/GenBank/DDBJ databases">
        <title>Culturing micro-colonial fungi from biological soil crusts in the Mojave desert and describing Neophaeococcomyces mojavensis, and introducing the new genera and species Taxawa tesnikishii.</title>
        <authorList>
            <person name="Kurbessoian T."/>
            <person name="Stajich J.E."/>
        </authorList>
    </citation>
    <scope>NUCLEOTIDE SEQUENCE</scope>
    <source>
        <strain evidence="2">TK_35</strain>
    </source>
</reference>
<feature type="region of interest" description="Disordered" evidence="1">
    <location>
        <begin position="543"/>
        <end position="562"/>
    </location>
</feature>
<evidence type="ECO:0000313" key="3">
    <source>
        <dbReference type="Proteomes" id="UP001172681"/>
    </source>
</evidence>
<gene>
    <name evidence="2" type="ORF">H2204_011639</name>
</gene>
<dbReference type="AlphaFoldDB" id="A0AA38XTY3"/>
<sequence>MNPHAVEFLPGIWEHNQRQILNPRAPMFVPRASSTSSLEGFQQLSEPSQACSPESPLHTPPETQQGAQASRPERTFERRLAWIVDCSDGFDYNSPVPTGMSPTHEPRPFWEKGEQWWTKSKDWVHHVNFFGEVVYTKSATNPATTIAVLKTSSKWIAKHDPFKSQNHFVVTKASRLLDPVMYYGNPDLLNSLRGTALETACIGQCVNFYAGVGLWLEDDYDGSEHEPHIDRLDPKTYPDGQTIINGCTPGFPSRTDILSAGTEEQLAMDKARQAAMKSRIARGPVKSRLSECCISFDDVDYLPDAVVCRNVYPQHGSVRPSDVQGTNAPAVPAEFVPASQSPSTQNTDMSREEFHRRLDAFGPPLATWADEEEEDEYDEDPLTEREAFLRRLADLGDETLGDWADEVEEEAVELVAVAAESSSTEMTDSIPVQATSSQPMRDSAEDNTARPRAVFPSSTPTILVEPTTEQIGSAGALIGDGSLDAEEDPGHNRGGSSESTTSTISGPSSCSSGGSQDTSTPPTSVAGSDEDVDDEFGADIYESDAARQQQPDLTGLAPERSDEEIFGEMTIEEEYELLHGSPIPSSSQIITASRSPTSATLLWKVIVKLLVLGPRRAPSVVTVVDIRPLQSRSILCAFFHTTLLRPLANVQLAHQENITTNVLQPVVVHMVPTIPTVSSLYSGLALGLEDQRIIEVASGDAGAIVRSDDSSAPEGDNISPSTLQPAVSSNSDDQPTDSAVGAPQSCIRRVGQRGNHRVRFALPDTPCTSMVSTAASNTTLGRSDVATIEPPDLCPNQSSSDPWADFSGIHHWSPLPLVSRCGARASECEDDDSDDVLAPMPPMPRFQRVRRNRRRSGLGLLRSAVSEATRVGRRATKDAASRTKGWAKSGWKKLNGVFNKGD</sequence>
<feature type="region of interest" description="Disordered" evidence="1">
    <location>
        <begin position="31"/>
        <end position="74"/>
    </location>
</feature>
<feature type="compositionally biased region" description="Polar residues" evidence="1">
    <location>
        <begin position="421"/>
        <end position="440"/>
    </location>
</feature>
<feature type="compositionally biased region" description="Polar residues" evidence="1">
    <location>
        <begin position="456"/>
        <end position="471"/>
    </location>
</feature>
<comment type="caution">
    <text evidence="2">The sequence shown here is derived from an EMBL/GenBank/DDBJ whole genome shotgun (WGS) entry which is preliminary data.</text>
</comment>
<feature type="region of interest" description="Disordered" evidence="1">
    <location>
        <begin position="418"/>
        <end position="532"/>
    </location>
</feature>
<protein>
    <submittedName>
        <fullName evidence="2">Uncharacterized protein</fullName>
    </submittedName>
</protein>
<feature type="region of interest" description="Disordered" evidence="1">
    <location>
        <begin position="705"/>
        <end position="745"/>
    </location>
</feature>
<feature type="compositionally biased region" description="Polar residues" evidence="1">
    <location>
        <begin position="718"/>
        <end position="737"/>
    </location>
</feature>
<keyword evidence="3" id="KW-1185">Reference proteome</keyword>
<accession>A0AA38XTY3</accession>
<feature type="compositionally biased region" description="Polar residues" evidence="1">
    <location>
        <begin position="32"/>
        <end position="52"/>
    </location>
</feature>
<name>A0AA38XTY3_9EURO</name>
<dbReference type="EMBL" id="JAPDRN010000109">
    <property type="protein sequence ID" value="KAJ9622207.1"/>
    <property type="molecule type" value="Genomic_DNA"/>
</dbReference>
<evidence type="ECO:0000313" key="2">
    <source>
        <dbReference type="EMBL" id="KAJ9622207.1"/>
    </source>
</evidence>
<dbReference type="Proteomes" id="UP001172681">
    <property type="component" value="Unassembled WGS sequence"/>
</dbReference>
<proteinExistence type="predicted"/>
<organism evidence="2 3">
    <name type="scientific">Knufia peltigerae</name>
    <dbReference type="NCBI Taxonomy" id="1002370"/>
    <lineage>
        <taxon>Eukaryota</taxon>
        <taxon>Fungi</taxon>
        <taxon>Dikarya</taxon>
        <taxon>Ascomycota</taxon>
        <taxon>Pezizomycotina</taxon>
        <taxon>Eurotiomycetes</taxon>
        <taxon>Chaetothyriomycetidae</taxon>
        <taxon>Chaetothyriales</taxon>
        <taxon>Trichomeriaceae</taxon>
        <taxon>Knufia</taxon>
    </lineage>
</organism>
<feature type="compositionally biased region" description="Low complexity" evidence="1">
    <location>
        <begin position="494"/>
        <end position="520"/>
    </location>
</feature>
<evidence type="ECO:0000256" key="1">
    <source>
        <dbReference type="SAM" id="MobiDB-lite"/>
    </source>
</evidence>